<geneLocation type="plasmid" evidence="6 7">
    <name>unnamed</name>
</geneLocation>
<name>A0A0A1FKI8_9BURK</name>
<proteinExistence type="predicted"/>
<feature type="transmembrane region" description="Helical" evidence="5">
    <location>
        <begin position="25"/>
        <end position="46"/>
    </location>
</feature>
<dbReference type="GO" id="GO:0030255">
    <property type="term" value="P:protein secretion by the type IV secretion system"/>
    <property type="evidence" value="ECO:0007669"/>
    <property type="project" value="InterPro"/>
</dbReference>
<keyword evidence="2 5" id="KW-0812">Transmembrane</keyword>
<feature type="transmembrane region" description="Helical" evidence="5">
    <location>
        <begin position="262"/>
        <end position="282"/>
    </location>
</feature>
<evidence type="ECO:0000313" key="7">
    <source>
        <dbReference type="Proteomes" id="UP000030302"/>
    </source>
</evidence>
<dbReference type="AlphaFoldDB" id="A0A0A1FKI8"/>
<dbReference type="RefSeq" id="WP_040126124.1">
    <property type="nucleotide sequence ID" value="NZ_CP009963.1"/>
</dbReference>
<feature type="transmembrane region" description="Helical" evidence="5">
    <location>
        <begin position="200"/>
        <end position="219"/>
    </location>
</feature>
<evidence type="ECO:0000256" key="3">
    <source>
        <dbReference type="ARBA" id="ARBA00022989"/>
    </source>
</evidence>
<dbReference type="HOGENOM" id="CLU_965329_0_0_4"/>
<reference evidence="7" key="1">
    <citation type="journal article" date="2014" name="Soil Biol. Biochem.">
        <title>Structure and function of bacterial communities in ageing soils: Insights from the Mendocino ecological staircase.</title>
        <authorList>
            <person name="Uroz S."/>
            <person name="Tech J.J."/>
            <person name="Sawaya N.A."/>
            <person name="Frey-Klett P."/>
            <person name="Leveau J.H.J."/>
        </authorList>
    </citation>
    <scope>NUCLEOTIDE SEQUENCE [LARGE SCALE GENOMIC DNA]</scope>
    <source>
        <strain evidence="7">Cal35</strain>
        <plasmid evidence="7">unnamed</plasmid>
    </source>
</reference>
<dbReference type="OrthoDB" id="6956705at2"/>
<evidence type="ECO:0000256" key="4">
    <source>
        <dbReference type="ARBA" id="ARBA00023136"/>
    </source>
</evidence>
<dbReference type="Pfam" id="PF04610">
    <property type="entry name" value="TrbL"/>
    <property type="match status" value="1"/>
</dbReference>
<evidence type="ECO:0000256" key="1">
    <source>
        <dbReference type="ARBA" id="ARBA00004141"/>
    </source>
</evidence>
<dbReference type="GO" id="GO:0016020">
    <property type="term" value="C:membrane"/>
    <property type="evidence" value="ECO:0007669"/>
    <property type="project" value="UniProtKB-SubCell"/>
</dbReference>
<feature type="transmembrane region" description="Helical" evidence="5">
    <location>
        <begin position="162"/>
        <end position="180"/>
    </location>
</feature>
<dbReference type="Proteomes" id="UP000030302">
    <property type="component" value="Plasmid unnamed"/>
</dbReference>
<keyword evidence="6" id="KW-0614">Plasmid</keyword>
<protein>
    <submittedName>
        <fullName evidence="6">Inner membrane protein of type IV secretion of T-DNA complex, VirB6</fullName>
    </submittedName>
</protein>
<organism evidence="6 7">
    <name type="scientific">Collimonas arenae</name>
    <dbReference type="NCBI Taxonomy" id="279058"/>
    <lineage>
        <taxon>Bacteria</taxon>
        <taxon>Pseudomonadati</taxon>
        <taxon>Pseudomonadota</taxon>
        <taxon>Betaproteobacteria</taxon>
        <taxon>Burkholderiales</taxon>
        <taxon>Oxalobacteraceae</taxon>
        <taxon>Collimonas</taxon>
    </lineage>
</organism>
<sequence length="288" mass="31062">MSTLTLTGLIGAADGITTSFLTQTYPAIASAISPAITYAAILYWALLGYKVYAGNSPLEWRDVLTKAVMTSAVFGTLNWGGLALTIYNIFVSFMESAAGTIMAGQPTANMLDALYTNADKVSETLRGVDWYQVNAILEGMGILIVNTILFGVALVYMTIAKFGLAITMVLLPLFIGFAMFSQTRQWFMNWLSMMFNFSLVYILVIAIVRFGFLAFGDYIDEVGKAAGFIDARLITGEQVSYLLIIEAVLIIFMLQIKGWAAALSGGATVGGASLLMMAVRTLTTKGAK</sequence>
<dbReference type="KEGG" id="care:LT85_p015"/>
<keyword evidence="7" id="KW-1185">Reference proteome</keyword>
<feature type="transmembrane region" description="Helical" evidence="5">
    <location>
        <begin position="239"/>
        <end position="256"/>
    </location>
</feature>
<feature type="transmembrane region" description="Helical" evidence="5">
    <location>
        <begin position="67"/>
        <end position="90"/>
    </location>
</feature>
<feature type="transmembrane region" description="Helical" evidence="5">
    <location>
        <begin position="135"/>
        <end position="155"/>
    </location>
</feature>
<keyword evidence="3 5" id="KW-1133">Transmembrane helix</keyword>
<gene>
    <name evidence="6" type="primary">virB6</name>
    <name evidence="6" type="ORF">LT85_p015</name>
</gene>
<keyword evidence="4 5" id="KW-0472">Membrane</keyword>
<dbReference type="InterPro" id="IPR007688">
    <property type="entry name" value="Conjugal_tfr_TrbL/VirB6"/>
</dbReference>
<dbReference type="EMBL" id="CP009963">
    <property type="protein sequence ID" value="AIY44194.1"/>
    <property type="molecule type" value="Genomic_DNA"/>
</dbReference>
<evidence type="ECO:0000256" key="5">
    <source>
        <dbReference type="SAM" id="Phobius"/>
    </source>
</evidence>
<accession>A0A0A1FKI8</accession>
<evidence type="ECO:0000256" key="2">
    <source>
        <dbReference type="ARBA" id="ARBA00022692"/>
    </source>
</evidence>
<comment type="subcellular location">
    <subcellularLocation>
        <location evidence="1">Membrane</location>
        <topology evidence="1">Multi-pass membrane protein</topology>
    </subcellularLocation>
</comment>
<evidence type="ECO:0000313" key="6">
    <source>
        <dbReference type="EMBL" id="AIY44194.1"/>
    </source>
</evidence>